<dbReference type="GeneID" id="69972546"/>
<feature type="transmembrane region" description="Helical" evidence="1">
    <location>
        <begin position="6"/>
        <end position="26"/>
    </location>
</feature>
<dbReference type="Proteomes" id="UP000019146">
    <property type="component" value="Chromosome 2"/>
</dbReference>
<gene>
    <name evidence="2" type="ORF">K788_0000096</name>
</gene>
<keyword evidence="1" id="KW-1133">Transmembrane helix</keyword>
<name>A0A0P0RJP9_9BURK</name>
<keyword evidence="1" id="KW-0472">Membrane</keyword>
<keyword evidence="1" id="KW-0812">Transmembrane</keyword>
<dbReference type="SUPFAM" id="SSF48452">
    <property type="entry name" value="TPR-like"/>
    <property type="match status" value="1"/>
</dbReference>
<sequence>MKRLPIHLMFGVATLCCVGVAGYYAVRLQHVVQANAGIAAIDTQKREQWSKSATDSNAPAVRLAQAVALARAGQHAEAGKVYYELSRLAPSSETGRLALYDLANMYLREAAGDSAQGPVRSPPMLETAKARYRELLRLEPGNWDARYNLERALRLAPEAQDTADDVNDVKEQHNINVRGAAPEELP</sequence>
<dbReference type="RefSeq" id="WP_035997244.1">
    <property type="nucleotide sequence ID" value="NZ_CP012747.1"/>
</dbReference>
<accession>A0A0P0RJP9</accession>
<dbReference type="InterPro" id="IPR011990">
    <property type="entry name" value="TPR-like_helical_dom_sf"/>
</dbReference>
<reference evidence="2 3" key="1">
    <citation type="journal article" date="2014" name="Genome Announc.">
        <title>Draft Genome Sequence of the Haloacid-Degrading Burkholderia caribensis Strain MBA4.</title>
        <authorList>
            <person name="Pan Y."/>
            <person name="Kong K.F."/>
            <person name="Tsang J.S."/>
        </authorList>
    </citation>
    <scope>NUCLEOTIDE SEQUENCE [LARGE SCALE GENOMIC DNA]</scope>
    <source>
        <strain evidence="2 3">MBA4</strain>
    </source>
</reference>
<evidence type="ECO:0008006" key="4">
    <source>
        <dbReference type="Google" id="ProtNLM"/>
    </source>
</evidence>
<organism evidence="2 3">
    <name type="scientific">Paraburkholderia caribensis MBA4</name>
    <dbReference type="NCBI Taxonomy" id="1323664"/>
    <lineage>
        <taxon>Bacteria</taxon>
        <taxon>Pseudomonadati</taxon>
        <taxon>Pseudomonadota</taxon>
        <taxon>Betaproteobacteria</taxon>
        <taxon>Burkholderiales</taxon>
        <taxon>Burkholderiaceae</taxon>
        <taxon>Paraburkholderia</taxon>
    </lineage>
</organism>
<proteinExistence type="predicted"/>
<evidence type="ECO:0000256" key="1">
    <source>
        <dbReference type="SAM" id="Phobius"/>
    </source>
</evidence>
<dbReference type="AlphaFoldDB" id="A0A0P0RJP9"/>
<dbReference type="KEGG" id="bcai:K788_0000096"/>
<evidence type="ECO:0000313" key="3">
    <source>
        <dbReference type="Proteomes" id="UP000019146"/>
    </source>
</evidence>
<dbReference type="EMBL" id="CP012747">
    <property type="protein sequence ID" value="ALL68899.1"/>
    <property type="molecule type" value="Genomic_DNA"/>
</dbReference>
<evidence type="ECO:0000313" key="2">
    <source>
        <dbReference type="EMBL" id="ALL68899.1"/>
    </source>
</evidence>
<protein>
    <recommendedName>
        <fullName evidence="4">MxaK protein</fullName>
    </recommendedName>
</protein>
<dbReference type="Gene3D" id="1.25.40.10">
    <property type="entry name" value="Tetratricopeptide repeat domain"/>
    <property type="match status" value="1"/>
</dbReference>